<keyword evidence="1" id="KW-1133">Transmembrane helix</keyword>
<gene>
    <name evidence="2" type="ORF">GGQ68_002377</name>
</gene>
<organism evidence="2 3">
    <name type="scientific">Sagittula marina</name>
    <dbReference type="NCBI Taxonomy" id="943940"/>
    <lineage>
        <taxon>Bacteria</taxon>
        <taxon>Pseudomonadati</taxon>
        <taxon>Pseudomonadota</taxon>
        <taxon>Alphaproteobacteria</taxon>
        <taxon>Rhodobacterales</taxon>
        <taxon>Roseobacteraceae</taxon>
        <taxon>Sagittula</taxon>
    </lineage>
</organism>
<proteinExistence type="predicted"/>
<feature type="transmembrane region" description="Helical" evidence="1">
    <location>
        <begin position="21"/>
        <end position="43"/>
    </location>
</feature>
<evidence type="ECO:0000256" key="1">
    <source>
        <dbReference type="SAM" id="Phobius"/>
    </source>
</evidence>
<keyword evidence="1" id="KW-0472">Membrane</keyword>
<feature type="transmembrane region" description="Helical" evidence="1">
    <location>
        <begin position="122"/>
        <end position="148"/>
    </location>
</feature>
<evidence type="ECO:0000313" key="3">
    <source>
        <dbReference type="Proteomes" id="UP000541426"/>
    </source>
</evidence>
<dbReference type="AlphaFoldDB" id="A0A7W6DVH5"/>
<keyword evidence="1" id="KW-0812">Transmembrane</keyword>
<comment type="caution">
    <text evidence="2">The sequence shown here is derived from an EMBL/GenBank/DDBJ whole genome shotgun (WGS) entry which is preliminary data.</text>
</comment>
<keyword evidence="3" id="KW-1185">Reference proteome</keyword>
<protein>
    <submittedName>
        <fullName evidence="2">Uncharacterized protein</fullName>
    </submittedName>
</protein>
<sequence length="281" mass="29454">MRQPLRSEERNHPQGRLKGGVPTRLILSLVLAVALVAAAFASVNPATRAAQGYARQIAATSAGTYLTLRTLNAFLSTAQEVEVGGSLVVQGTAQPLKWLEPVDDTVERVAQVVFVVMVATGVLSVALVPVTGLGWAMLAGAAAVALFARRHAVAGRIARALGLYGVLFGAMLPIALILSSALADRMTAQVWEDHSAVIAEISADVGPALASEEAGGMMAALQRAGSDLDRYRTMAVAIYERSDELVSSLLALVSVFVFKLFVLPALLLGAGWGVLRACLRP</sequence>
<reference evidence="2 3" key="1">
    <citation type="submission" date="2020-08" db="EMBL/GenBank/DDBJ databases">
        <title>Genomic Encyclopedia of Type Strains, Phase IV (KMG-IV): sequencing the most valuable type-strain genomes for metagenomic binning, comparative biology and taxonomic classification.</title>
        <authorList>
            <person name="Goeker M."/>
        </authorList>
    </citation>
    <scope>NUCLEOTIDE SEQUENCE [LARGE SCALE GENOMIC DNA]</scope>
    <source>
        <strain evidence="2 3">DSM 102235</strain>
    </source>
</reference>
<dbReference type="EMBL" id="JACIEJ010000005">
    <property type="protein sequence ID" value="MBB3986039.1"/>
    <property type="molecule type" value="Genomic_DNA"/>
</dbReference>
<dbReference type="RefSeq" id="WP_344716391.1">
    <property type="nucleotide sequence ID" value="NZ_BAABBZ010000007.1"/>
</dbReference>
<dbReference type="Proteomes" id="UP000541426">
    <property type="component" value="Unassembled WGS sequence"/>
</dbReference>
<evidence type="ECO:0000313" key="2">
    <source>
        <dbReference type="EMBL" id="MBB3986039.1"/>
    </source>
</evidence>
<accession>A0A7W6DVH5</accession>
<name>A0A7W6DVH5_9RHOB</name>
<feature type="transmembrane region" description="Helical" evidence="1">
    <location>
        <begin position="160"/>
        <end position="183"/>
    </location>
</feature>
<feature type="transmembrane region" description="Helical" evidence="1">
    <location>
        <begin position="249"/>
        <end position="275"/>
    </location>
</feature>